<dbReference type="AlphaFoldDB" id="A0A067DGQ7"/>
<protein>
    <submittedName>
        <fullName evidence="1">Uncharacterized protein</fullName>
    </submittedName>
</protein>
<dbReference type="EMBL" id="KK785525">
    <property type="protein sequence ID" value="KDO42058.1"/>
    <property type="molecule type" value="Genomic_DNA"/>
</dbReference>
<proteinExistence type="predicted"/>
<dbReference type="Proteomes" id="UP000027120">
    <property type="component" value="Unassembled WGS sequence"/>
</dbReference>
<reference evidence="1 2" key="1">
    <citation type="submission" date="2014-04" db="EMBL/GenBank/DDBJ databases">
        <authorList>
            <consortium name="International Citrus Genome Consortium"/>
            <person name="Gmitter F."/>
            <person name="Chen C."/>
            <person name="Farmerie W."/>
            <person name="Harkins T."/>
            <person name="Desany B."/>
            <person name="Mohiuddin M."/>
            <person name="Kodira C."/>
            <person name="Borodovsky M."/>
            <person name="Lomsadze A."/>
            <person name="Burns P."/>
            <person name="Jenkins J."/>
            <person name="Prochnik S."/>
            <person name="Shu S."/>
            <person name="Chapman J."/>
            <person name="Pitluck S."/>
            <person name="Schmutz J."/>
            <person name="Rokhsar D."/>
        </authorList>
    </citation>
    <scope>NUCLEOTIDE SEQUENCE</scope>
</reference>
<organism evidence="1 2">
    <name type="scientific">Citrus sinensis</name>
    <name type="common">Sweet orange</name>
    <name type="synonym">Citrus aurantium var. sinensis</name>
    <dbReference type="NCBI Taxonomy" id="2711"/>
    <lineage>
        <taxon>Eukaryota</taxon>
        <taxon>Viridiplantae</taxon>
        <taxon>Streptophyta</taxon>
        <taxon>Embryophyta</taxon>
        <taxon>Tracheophyta</taxon>
        <taxon>Spermatophyta</taxon>
        <taxon>Magnoliopsida</taxon>
        <taxon>eudicotyledons</taxon>
        <taxon>Gunneridae</taxon>
        <taxon>Pentapetalae</taxon>
        <taxon>rosids</taxon>
        <taxon>malvids</taxon>
        <taxon>Sapindales</taxon>
        <taxon>Rutaceae</taxon>
        <taxon>Aurantioideae</taxon>
        <taxon>Citrus</taxon>
    </lineage>
</organism>
<dbReference type="STRING" id="2711.A0A067DGQ7"/>
<evidence type="ECO:0000313" key="2">
    <source>
        <dbReference type="Proteomes" id="UP000027120"/>
    </source>
</evidence>
<evidence type="ECO:0000313" key="1">
    <source>
        <dbReference type="EMBL" id="KDO42058.1"/>
    </source>
</evidence>
<name>A0A067DGQ7_CITSI</name>
<keyword evidence="2" id="KW-1185">Reference proteome</keyword>
<sequence length="38" mass="4174">MGRRTGGGGARFPSGILRRRIESCENKYSTTNQAAAFR</sequence>
<accession>A0A067DGQ7</accession>
<gene>
    <name evidence="1" type="ORF">CISIN_1g045383mg</name>
</gene>